<comment type="caution">
    <text evidence="8">The sequence shown here is derived from an EMBL/GenBank/DDBJ whole genome shotgun (WGS) entry which is preliminary data.</text>
</comment>
<feature type="domain" description="Crinkler effector protein N-terminal" evidence="5">
    <location>
        <begin position="4"/>
        <end position="77"/>
    </location>
</feature>
<dbReference type="Proteomes" id="UP000440732">
    <property type="component" value="Unassembled WGS sequence"/>
</dbReference>
<evidence type="ECO:0000313" key="16">
    <source>
        <dbReference type="Proteomes" id="UP000460718"/>
    </source>
</evidence>
<evidence type="ECO:0000259" key="5">
    <source>
        <dbReference type="Pfam" id="PF20147"/>
    </source>
</evidence>
<dbReference type="Proteomes" id="UP000429523">
    <property type="component" value="Unassembled WGS sequence"/>
</dbReference>
<name>A0A6A3UBZ6_9STRA</name>
<comment type="subcellular location">
    <subcellularLocation>
        <location evidence="1">Host cell</location>
    </subcellularLocation>
    <subcellularLocation>
        <location evidence="2">Secreted</location>
    </subcellularLocation>
</comment>
<evidence type="ECO:0000256" key="3">
    <source>
        <dbReference type="ARBA" id="ARBA00022525"/>
    </source>
</evidence>
<dbReference type="Proteomes" id="UP000476176">
    <property type="component" value="Unassembled WGS sequence"/>
</dbReference>
<dbReference type="InterPro" id="IPR027417">
    <property type="entry name" value="P-loop_NTPase"/>
</dbReference>
<protein>
    <recommendedName>
        <fullName evidence="5">Crinkler effector protein N-terminal domain-containing protein</fullName>
    </recommendedName>
</protein>
<dbReference type="Gene3D" id="3.40.50.300">
    <property type="entry name" value="P-loop containing nucleotide triphosphate hydrolases"/>
    <property type="match status" value="1"/>
</dbReference>
<dbReference type="EMBL" id="QXGF01000317">
    <property type="protein sequence ID" value="KAE8942231.1"/>
    <property type="molecule type" value="Genomic_DNA"/>
</dbReference>
<evidence type="ECO:0000313" key="10">
    <source>
        <dbReference type="EMBL" id="KAE9249636.1"/>
    </source>
</evidence>
<dbReference type="EMBL" id="QXGA01000258">
    <property type="protein sequence ID" value="KAE9149060.1"/>
    <property type="molecule type" value="Genomic_DNA"/>
</dbReference>
<dbReference type="EMBL" id="QXFW01000342">
    <property type="protein sequence ID" value="KAE9015436.1"/>
    <property type="molecule type" value="Genomic_DNA"/>
</dbReference>
<dbReference type="EMBL" id="QXGC01000103">
    <property type="protein sequence ID" value="KAE9249636.1"/>
    <property type="molecule type" value="Genomic_DNA"/>
</dbReference>
<evidence type="ECO:0000313" key="6">
    <source>
        <dbReference type="EMBL" id="KAE8942231.1"/>
    </source>
</evidence>
<organism evidence="8 15">
    <name type="scientific">Phytophthora fragariae</name>
    <dbReference type="NCBI Taxonomy" id="53985"/>
    <lineage>
        <taxon>Eukaryota</taxon>
        <taxon>Sar</taxon>
        <taxon>Stramenopiles</taxon>
        <taxon>Oomycota</taxon>
        <taxon>Peronosporomycetes</taxon>
        <taxon>Peronosporales</taxon>
        <taxon>Peronosporaceae</taxon>
        <taxon>Phytophthora</taxon>
    </lineage>
</organism>
<evidence type="ECO:0000313" key="17">
    <source>
        <dbReference type="Proteomes" id="UP000476176"/>
    </source>
</evidence>
<evidence type="ECO:0000313" key="8">
    <source>
        <dbReference type="EMBL" id="KAE9149060.1"/>
    </source>
</evidence>
<evidence type="ECO:0000313" key="7">
    <source>
        <dbReference type="EMBL" id="KAE9015436.1"/>
    </source>
</evidence>
<evidence type="ECO:0000256" key="4">
    <source>
        <dbReference type="SAM" id="MobiDB-lite"/>
    </source>
</evidence>
<evidence type="ECO:0000256" key="2">
    <source>
        <dbReference type="ARBA" id="ARBA00004613"/>
    </source>
</evidence>
<sequence length="701" mass="78581">MVEISLSFAVVGEPQAGSGVKIDDGAKVWELKEAIADKLPKRIKCAAVDLQLFLAKTSKKEPKEEEEAKSDGREEWLTQLDARQGVSGTSGYKLLLNTDEVLRDVGLRSGGLGEVGPAERAAGKGPVHILVEVPGSCAWKLADAKCPLLAFDPKSPIIRIPKAYAEGSGLYVGEDGVVLYLRKDVQEEWTALWKSVVQSYATLWIVGPPGTGKSCAAFAFACSLRRVGGGEQWKVVWIHCSKRSRLLSCILFSGDDEKRTCTFKRSLLEDVLKSLNDYTVVFIDGYVKDRDERKVMWPCRQWRKKEKERRRIVVVSSMVSMGKDWRPDLYRDIPSIAPSSLESSVVIASAPESNTMQEEQLFTMFSWTLEDYQEALKNDELFEHVKNNLTARSSVTMESRMESLEEKFFVAGGSARMMFDESTESAMDSLLSALARVEDLTQCLTSTFGRPGSVVNRLFSLHPGACLYLSKPGILSSFVAREIGIRTGPAKLQALAQWLATNPAMDGCMFEMFFFSSLTNGSAVILSEGRCNEGEVWTSNFVARFDPDREIRLYLPHQWFAPTKWNQGGNDAVFYELKGLDNTECDRSARGAGFTMKIFVRIVQVTRSETPSFKVEYYKDLLTRFTVRQSMWLHAVEVCFVAPSDVVSEFTLPVDEATFRREGVEPVFHSKIVATDICIRVVALENEMWRPKVGLKRFKRN</sequence>
<keyword evidence="3" id="KW-0964">Secreted</keyword>
<evidence type="ECO:0000313" key="11">
    <source>
        <dbReference type="EMBL" id="KAE9320376.1"/>
    </source>
</evidence>
<gene>
    <name evidence="11" type="ORF">PF001_g5455</name>
    <name evidence="9" type="ORF">PF002_g8783</name>
    <name evidence="10" type="ORF">PF004_g3295</name>
    <name evidence="8" type="ORF">PF006_g6397</name>
    <name evidence="6" type="ORF">PF009_g8024</name>
    <name evidence="7" type="ORF">PF011_g7631</name>
</gene>
<dbReference type="Proteomes" id="UP000460718">
    <property type="component" value="Unassembled WGS sequence"/>
</dbReference>
<evidence type="ECO:0000313" key="13">
    <source>
        <dbReference type="Proteomes" id="UP000437068"/>
    </source>
</evidence>
<evidence type="ECO:0000256" key="1">
    <source>
        <dbReference type="ARBA" id="ARBA00004340"/>
    </source>
</evidence>
<dbReference type="InterPro" id="IPR045379">
    <property type="entry name" value="Crinkler_N"/>
</dbReference>
<dbReference type="Proteomes" id="UP000437068">
    <property type="component" value="Unassembled WGS sequence"/>
</dbReference>
<evidence type="ECO:0000313" key="12">
    <source>
        <dbReference type="Proteomes" id="UP000429523"/>
    </source>
</evidence>
<evidence type="ECO:0000313" key="15">
    <source>
        <dbReference type="Proteomes" id="UP000440732"/>
    </source>
</evidence>
<evidence type="ECO:0000313" key="9">
    <source>
        <dbReference type="EMBL" id="KAE9242334.1"/>
    </source>
</evidence>
<accession>A0A6A3UBZ6</accession>
<dbReference type="AlphaFoldDB" id="A0A6A3UBZ6"/>
<dbReference type="Proteomes" id="UP000440367">
    <property type="component" value="Unassembled WGS sequence"/>
</dbReference>
<feature type="region of interest" description="Disordered" evidence="4">
    <location>
        <begin position="61"/>
        <end position="80"/>
    </location>
</feature>
<evidence type="ECO:0000313" key="14">
    <source>
        <dbReference type="Proteomes" id="UP000440367"/>
    </source>
</evidence>
<dbReference type="GO" id="GO:0005576">
    <property type="term" value="C:extracellular region"/>
    <property type="evidence" value="ECO:0007669"/>
    <property type="project" value="UniProtKB-SubCell"/>
</dbReference>
<proteinExistence type="predicted"/>
<dbReference type="SUPFAM" id="SSF52540">
    <property type="entry name" value="P-loop containing nucleoside triphosphate hydrolases"/>
    <property type="match status" value="1"/>
</dbReference>
<dbReference type="Pfam" id="PF20147">
    <property type="entry name" value="Crinkler"/>
    <property type="match status" value="1"/>
</dbReference>
<dbReference type="EMBL" id="QXGD01000350">
    <property type="protein sequence ID" value="KAE9242334.1"/>
    <property type="molecule type" value="Genomic_DNA"/>
</dbReference>
<reference evidence="12 13" key="1">
    <citation type="submission" date="2018-08" db="EMBL/GenBank/DDBJ databases">
        <title>Genomic investigation of the strawberry pathogen Phytophthora fragariae indicates pathogenicity is determined by transcriptional variation in three key races.</title>
        <authorList>
            <person name="Adams T.M."/>
            <person name="Armitage A.D."/>
            <person name="Sobczyk M.K."/>
            <person name="Bates H.J."/>
            <person name="Dunwell J.M."/>
            <person name="Nellist C.F."/>
            <person name="Harrison R.J."/>
        </authorList>
    </citation>
    <scope>NUCLEOTIDE SEQUENCE [LARGE SCALE GENOMIC DNA]</scope>
    <source>
        <strain evidence="11 13">A4</strain>
        <strain evidence="9 14">BC-1</strain>
        <strain evidence="10 17">BC-23</strain>
        <strain evidence="8 15">NOV-5</strain>
        <strain evidence="6 12">NOV-9</strain>
        <strain evidence="7 16">SCRP245</strain>
    </source>
</reference>
<dbReference type="GO" id="GO:0043657">
    <property type="term" value="C:host cell"/>
    <property type="evidence" value="ECO:0007669"/>
    <property type="project" value="UniProtKB-SubCell"/>
</dbReference>
<dbReference type="EMBL" id="QXGE01000202">
    <property type="protein sequence ID" value="KAE9320376.1"/>
    <property type="molecule type" value="Genomic_DNA"/>
</dbReference>